<keyword evidence="4" id="KW-0858">Xylan degradation</keyword>
<dbReference type="Gene3D" id="3.30.565.40">
    <property type="entry name" value="Fervidobacterium nodosum Rt17-B1 like"/>
    <property type="match status" value="1"/>
</dbReference>
<protein>
    <submittedName>
        <fullName evidence="4">Endo-1,4-beta-xylanase-like protein</fullName>
    </submittedName>
</protein>
<sequence>MLHRTKLMLKAGFASGLLFTAFLVQAETPVVIKKETPAYILDIKYPQGFKTDSVNAAIKNFIDSTQKEFMNELSEDEDTPADAPGKTGLNVTYSIPYKSDTALSVQFNVSIYHKGAAHPANTVAVVNFVKGQEVKLADLFVSGADYLKPISAFAKKAITAKKISDEKWISEGTKPTTENYAVWYFTDKGIAVLFNSYQVAAYVYGEQTINIPLSLISAMLKPEIAKSVWGN</sequence>
<dbReference type="InterPro" id="IPR037126">
    <property type="entry name" value="PdaC/RsiV-like_sf"/>
</dbReference>
<dbReference type="Pfam" id="PF11738">
    <property type="entry name" value="DUF3298"/>
    <property type="match status" value="1"/>
</dbReference>
<dbReference type="OrthoDB" id="5637at2"/>
<dbReference type="Pfam" id="PF13739">
    <property type="entry name" value="PdaC"/>
    <property type="match status" value="1"/>
</dbReference>
<keyword evidence="4" id="KW-0326">Glycosidase</keyword>
<dbReference type="PATRIC" id="fig|1122169.6.peg.3204"/>
<keyword evidence="4" id="KW-0624">Polysaccharide degradation</keyword>
<keyword evidence="4" id="KW-0119">Carbohydrate metabolism</keyword>
<keyword evidence="4" id="KW-0378">Hydrolase</keyword>
<dbReference type="eggNOG" id="COG0726">
    <property type="taxonomic scope" value="Bacteria"/>
</dbReference>
<dbReference type="AlphaFoldDB" id="A0A0W0YJ13"/>
<dbReference type="GO" id="GO:0045493">
    <property type="term" value="P:xylan catabolic process"/>
    <property type="evidence" value="ECO:0007669"/>
    <property type="project" value="UniProtKB-KW"/>
</dbReference>
<dbReference type="STRING" id="1122169.Lsha_2785"/>
<proteinExistence type="predicted"/>
<evidence type="ECO:0000313" key="4">
    <source>
        <dbReference type="EMBL" id="KTD56526.1"/>
    </source>
</evidence>
<name>A0A0W0YJ13_9GAMM</name>
<dbReference type="RefSeq" id="WP_018577660.1">
    <property type="nucleotide sequence ID" value="NZ_KB892404.1"/>
</dbReference>
<gene>
    <name evidence="4" type="primary">yjeA</name>
    <name evidence="4" type="ORF">Lsha_2785</name>
</gene>
<organism evidence="4 5">
    <name type="scientific">Legionella shakespearei DSM 23087</name>
    <dbReference type="NCBI Taxonomy" id="1122169"/>
    <lineage>
        <taxon>Bacteria</taxon>
        <taxon>Pseudomonadati</taxon>
        <taxon>Pseudomonadota</taxon>
        <taxon>Gammaproteobacteria</taxon>
        <taxon>Legionellales</taxon>
        <taxon>Legionellaceae</taxon>
        <taxon>Legionella</taxon>
    </lineage>
</organism>
<dbReference type="EMBL" id="LNYW01000073">
    <property type="protein sequence ID" value="KTD56526.1"/>
    <property type="molecule type" value="Genomic_DNA"/>
</dbReference>
<keyword evidence="5" id="KW-1185">Reference proteome</keyword>
<accession>A0A0W0YJ13</accession>
<evidence type="ECO:0000259" key="3">
    <source>
        <dbReference type="Pfam" id="PF13739"/>
    </source>
</evidence>
<feature type="domain" description="Deacetylase PdaC" evidence="3">
    <location>
        <begin position="32"/>
        <end position="119"/>
    </location>
</feature>
<dbReference type="Proteomes" id="UP000054600">
    <property type="component" value="Unassembled WGS sequence"/>
</dbReference>
<dbReference type="GO" id="GO:0016798">
    <property type="term" value="F:hydrolase activity, acting on glycosyl bonds"/>
    <property type="evidence" value="ECO:0007669"/>
    <property type="project" value="UniProtKB-KW"/>
</dbReference>
<evidence type="ECO:0000256" key="1">
    <source>
        <dbReference type="SAM" id="SignalP"/>
    </source>
</evidence>
<evidence type="ECO:0000259" key="2">
    <source>
        <dbReference type="Pfam" id="PF11738"/>
    </source>
</evidence>
<evidence type="ECO:0000313" key="5">
    <source>
        <dbReference type="Proteomes" id="UP000054600"/>
    </source>
</evidence>
<feature type="chain" id="PRO_5006917734" evidence="1">
    <location>
        <begin position="27"/>
        <end position="231"/>
    </location>
</feature>
<comment type="caution">
    <text evidence="4">The sequence shown here is derived from an EMBL/GenBank/DDBJ whole genome shotgun (WGS) entry which is preliminary data.</text>
</comment>
<dbReference type="InterPro" id="IPR025303">
    <property type="entry name" value="PdaC"/>
</dbReference>
<feature type="signal peptide" evidence="1">
    <location>
        <begin position="1"/>
        <end position="26"/>
    </location>
</feature>
<dbReference type="InterPro" id="IPR021729">
    <property type="entry name" value="DUF3298"/>
</dbReference>
<dbReference type="Gene3D" id="3.90.640.20">
    <property type="entry name" value="Heat-shock cognate protein, ATPase"/>
    <property type="match status" value="1"/>
</dbReference>
<keyword evidence="1" id="KW-0732">Signal</keyword>
<feature type="domain" description="DUF3298" evidence="2">
    <location>
        <begin position="137"/>
        <end position="214"/>
    </location>
</feature>
<reference evidence="4 5" key="1">
    <citation type="submission" date="2015-11" db="EMBL/GenBank/DDBJ databases">
        <title>Genomic analysis of 38 Legionella species identifies large and diverse effector repertoires.</title>
        <authorList>
            <person name="Burstein D."/>
            <person name="Amaro F."/>
            <person name="Zusman T."/>
            <person name="Lifshitz Z."/>
            <person name="Cohen O."/>
            <person name="Gilbert J.A."/>
            <person name="Pupko T."/>
            <person name="Shuman H.A."/>
            <person name="Segal G."/>
        </authorList>
    </citation>
    <scope>NUCLEOTIDE SEQUENCE [LARGE SCALE GENOMIC DNA]</scope>
    <source>
        <strain evidence="4 5">ATCC 49655</strain>
    </source>
</reference>